<evidence type="ECO:0000313" key="1">
    <source>
        <dbReference type="EMBL" id="KAH1046872.1"/>
    </source>
</evidence>
<gene>
    <name evidence="1" type="ORF">J1N35_037656</name>
</gene>
<dbReference type="OrthoDB" id="10407027at2759"/>
<evidence type="ECO:0000313" key="2">
    <source>
        <dbReference type="Proteomes" id="UP000828251"/>
    </source>
</evidence>
<name>A0A9D3UKF3_9ROSI</name>
<dbReference type="AlphaFoldDB" id="A0A9D3UKF3"/>
<accession>A0A9D3UKF3</accession>
<dbReference type="EMBL" id="JAIQCV010000011">
    <property type="protein sequence ID" value="KAH1046872.1"/>
    <property type="molecule type" value="Genomic_DNA"/>
</dbReference>
<organism evidence="1 2">
    <name type="scientific">Gossypium stocksii</name>
    <dbReference type="NCBI Taxonomy" id="47602"/>
    <lineage>
        <taxon>Eukaryota</taxon>
        <taxon>Viridiplantae</taxon>
        <taxon>Streptophyta</taxon>
        <taxon>Embryophyta</taxon>
        <taxon>Tracheophyta</taxon>
        <taxon>Spermatophyta</taxon>
        <taxon>Magnoliopsida</taxon>
        <taxon>eudicotyledons</taxon>
        <taxon>Gunneridae</taxon>
        <taxon>Pentapetalae</taxon>
        <taxon>rosids</taxon>
        <taxon>malvids</taxon>
        <taxon>Malvales</taxon>
        <taxon>Malvaceae</taxon>
        <taxon>Malvoideae</taxon>
        <taxon>Gossypium</taxon>
    </lineage>
</organism>
<dbReference type="Proteomes" id="UP000828251">
    <property type="component" value="Unassembled WGS sequence"/>
</dbReference>
<reference evidence="1 2" key="1">
    <citation type="journal article" date="2021" name="Plant Biotechnol. J.">
        <title>Multi-omics assisted identification of the key and species-specific regulatory components of drought-tolerant mechanisms in Gossypium stocksii.</title>
        <authorList>
            <person name="Yu D."/>
            <person name="Ke L."/>
            <person name="Zhang D."/>
            <person name="Wu Y."/>
            <person name="Sun Y."/>
            <person name="Mei J."/>
            <person name="Sun J."/>
            <person name="Sun Y."/>
        </authorList>
    </citation>
    <scope>NUCLEOTIDE SEQUENCE [LARGE SCALE GENOMIC DNA]</scope>
    <source>
        <strain evidence="2">cv. E1</strain>
        <tissue evidence="1">Leaf</tissue>
    </source>
</reference>
<comment type="caution">
    <text evidence="1">The sequence shown here is derived from an EMBL/GenBank/DDBJ whole genome shotgun (WGS) entry which is preliminary data.</text>
</comment>
<sequence>MKGMISAKIIKRCGRRILKLFYKFSVSTNPIKFIDMELVDNDNMETMVTLYFQNQNSHIESIQLFVELADVEPPEDFTLLSEEHEVQNPCMEVPRVSVERQSTVRGFDIGLNTLPMLENLNSGPRLQIHPVVIETNADGEDGYDNNGHSNHEVEAYSDLYLHKVPNDIDDEGVNEDVNVYTSSIENLSRDIFIRNNLRAHMSIVNPDMAHAFKFLEYYNILPAHRLVTDLECEELFMGQKFTTKED</sequence>
<proteinExistence type="predicted"/>
<protein>
    <submittedName>
        <fullName evidence="1">Uncharacterized protein</fullName>
    </submittedName>
</protein>
<keyword evidence="2" id="KW-1185">Reference proteome</keyword>